<keyword evidence="7" id="KW-0687">Ribonucleoprotein</keyword>
<keyword evidence="3" id="KW-0699">rRNA-binding</keyword>
<sequence length="445" mass="50233">MRQRRLLRFHSLKRGRVRQTWNKHNLFNLLNYRNQLNTGRTLFQQKWAAKSVTRAYHGEHISEGKWERMFSRRLLSAVDMAPAYMARHDGSEQAAGRGSGKILSEDQERFVPRNGRGRDAKKMTPYMQMTFAPQERRLDVAIHRAMFASSARQARQFVIHGAVTVNGKKMKYPGYMLNPGDLFQVNPDRVMTATGLPKPPTLAARQKALKVKAQERAEQAAAAAEAAADETPASPSPKPSSPPKAKEPAEPISPEEAKKQEIAELRKIQDKTKWLISSSKGQLSAKHKIAIRSLQKQVKKAMSAAGTQKGDKSVDTVESLSTLLVTLQLTPVERKAEEAAAAAAAAETESYPDPVTEEEQDILRRLIEEEKTNPWDPSKPYMTPWRPRPFMAPFAFIPRYLEVNHKICAAVYLRHPVARPGKTEVPTPFNYATSQLAFNWYLRRS</sequence>
<dbReference type="PROSITE" id="PS50889">
    <property type="entry name" value="S4"/>
    <property type="match status" value="1"/>
</dbReference>
<dbReference type="AlphaFoldDB" id="A0AAV9HVI9"/>
<feature type="domain" description="RNA-binding S4" evidence="12">
    <location>
        <begin position="136"/>
        <end position="206"/>
    </location>
</feature>
<evidence type="ECO:0000256" key="8">
    <source>
        <dbReference type="ARBA" id="ARBA00037226"/>
    </source>
</evidence>
<name>A0AAV9HVI9_9PEZI</name>
<evidence type="ECO:0000256" key="6">
    <source>
        <dbReference type="ARBA" id="ARBA00023128"/>
    </source>
</evidence>
<dbReference type="GO" id="GO:0005763">
    <property type="term" value="C:mitochondrial small ribosomal subunit"/>
    <property type="evidence" value="ECO:0007669"/>
    <property type="project" value="TreeGrafter"/>
</dbReference>
<evidence type="ECO:0000256" key="1">
    <source>
        <dbReference type="ARBA" id="ARBA00004173"/>
    </source>
</evidence>
<organism evidence="13 14">
    <name type="scientific">Cladorrhinum samala</name>
    <dbReference type="NCBI Taxonomy" id="585594"/>
    <lineage>
        <taxon>Eukaryota</taxon>
        <taxon>Fungi</taxon>
        <taxon>Dikarya</taxon>
        <taxon>Ascomycota</taxon>
        <taxon>Pezizomycotina</taxon>
        <taxon>Sordariomycetes</taxon>
        <taxon>Sordariomycetidae</taxon>
        <taxon>Sordariales</taxon>
        <taxon>Podosporaceae</taxon>
        <taxon>Cladorrhinum</taxon>
    </lineage>
</organism>
<reference evidence="13" key="2">
    <citation type="submission" date="2023-06" db="EMBL/GenBank/DDBJ databases">
        <authorList>
            <consortium name="Lawrence Berkeley National Laboratory"/>
            <person name="Mondo S.J."/>
            <person name="Hensen N."/>
            <person name="Bonometti L."/>
            <person name="Westerberg I."/>
            <person name="Brannstrom I.O."/>
            <person name="Guillou S."/>
            <person name="Cros-Aarteil S."/>
            <person name="Calhoun S."/>
            <person name="Haridas S."/>
            <person name="Kuo A."/>
            <person name="Pangilinan J."/>
            <person name="Riley R."/>
            <person name="Labutti K."/>
            <person name="Andreopoulos B."/>
            <person name="Lipzen A."/>
            <person name="Chen C."/>
            <person name="Yanf M."/>
            <person name="Daum C."/>
            <person name="Ng V."/>
            <person name="Clum A."/>
            <person name="Steindorff A."/>
            <person name="Ohm R."/>
            <person name="Martin F."/>
            <person name="Silar P."/>
            <person name="Natvig D."/>
            <person name="Lalanne C."/>
            <person name="Gautier V."/>
            <person name="Ament-Velasquez S.L."/>
            <person name="Kruys A."/>
            <person name="Hutchinson M.I."/>
            <person name="Powell A.J."/>
            <person name="Barry K."/>
            <person name="Miller A.N."/>
            <person name="Grigoriev I.V."/>
            <person name="Debuchy R."/>
            <person name="Gladieux P."/>
            <person name="Thoren M.H."/>
            <person name="Johannesson H."/>
        </authorList>
    </citation>
    <scope>NUCLEOTIDE SEQUENCE</scope>
    <source>
        <strain evidence="13">PSN324</strain>
    </source>
</reference>
<evidence type="ECO:0000256" key="5">
    <source>
        <dbReference type="ARBA" id="ARBA00022980"/>
    </source>
</evidence>
<keyword evidence="14" id="KW-1185">Reference proteome</keyword>
<evidence type="ECO:0000256" key="3">
    <source>
        <dbReference type="ARBA" id="ARBA00022730"/>
    </source>
</evidence>
<evidence type="ECO:0000256" key="10">
    <source>
        <dbReference type="PROSITE-ProRule" id="PRU00182"/>
    </source>
</evidence>
<comment type="function">
    <text evidence="8">Component of the mitochondrial ribosome (mitoribosome), a dedicated translation machinery responsible for the synthesis of mitochondrial genome-encoded proteins, including at least some of the essential transmembrane subunits of the mitochondrial respiratory chain. The mitoribosomes are attached to the mitochondrial inner membrane and translation products are cotranslationally integrated into the membrane.</text>
</comment>
<dbReference type="InterPro" id="IPR036986">
    <property type="entry name" value="S4_RNA-bd_sf"/>
</dbReference>
<comment type="subcellular location">
    <subcellularLocation>
        <location evidence="1">Mitochondrion</location>
    </subcellularLocation>
</comment>
<dbReference type="InterPro" id="IPR002942">
    <property type="entry name" value="S4_RNA-bd"/>
</dbReference>
<accession>A0AAV9HVI9</accession>
<comment type="similarity">
    <text evidence="2">Belongs to the universal ribosomal protein uS4 family.</text>
</comment>
<feature type="region of interest" description="Disordered" evidence="11">
    <location>
        <begin position="211"/>
        <end position="258"/>
    </location>
</feature>
<dbReference type="GO" id="GO:0003735">
    <property type="term" value="F:structural constituent of ribosome"/>
    <property type="evidence" value="ECO:0007669"/>
    <property type="project" value="TreeGrafter"/>
</dbReference>
<reference evidence="13" key="1">
    <citation type="journal article" date="2023" name="Mol. Phylogenet. Evol.">
        <title>Genome-scale phylogeny and comparative genomics of the fungal order Sordariales.</title>
        <authorList>
            <person name="Hensen N."/>
            <person name="Bonometti L."/>
            <person name="Westerberg I."/>
            <person name="Brannstrom I.O."/>
            <person name="Guillou S."/>
            <person name="Cros-Aarteil S."/>
            <person name="Calhoun S."/>
            <person name="Haridas S."/>
            <person name="Kuo A."/>
            <person name="Mondo S."/>
            <person name="Pangilinan J."/>
            <person name="Riley R."/>
            <person name="LaButti K."/>
            <person name="Andreopoulos B."/>
            <person name="Lipzen A."/>
            <person name="Chen C."/>
            <person name="Yan M."/>
            <person name="Daum C."/>
            <person name="Ng V."/>
            <person name="Clum A."/>
            <person name="Steindorff A."/>
            <person name="Ohm R.A."/>
            <person name="Martin F."/>
            <person name="Silar P."/>
            <person name="Natvig D.O."/>
            <person name="Lalanne C."/>
            <person name="Gautier V."/>
            <person name="Ament-Velasquez S.L."/>
            <person name="Kruys A."/>
            <person name="Hutchinson M.I."/>
            <person name="Powell A.J."/>
            <person name="Barry K."/>
            <person name="Miller A.N."/>
            <person name="Grigoriev I.V."/>
            <person name="Debuchy R."/>
            <person name="Gladieux P."/>
            <person name="Hiltunen Thoren M."/>
            <person name="Johannesson H."/>
        </authorList>
    </citation>
    <scope>NUCLEOTIDE SEQUENCE</scope>
    <source>
        <strain evidence="13">PSN324</strain>
    </source>
</reference>
<evidence type="ECO:0000259" key="12">
    <source>
        <dbReference type="SMART" id="SM00363"/>
    </source>
</evidence>
<dbReference type="InterPro" id="IPR022801">
    <property type="entry name" value="Ribosomal_uS4"/>
</dbReference>
<dbReference type="GO" id="GO:0019843">
    <property type="term" value="F:rRNA binding"/>
    <property type="evidence" value="ECO:0007669"/>
    <property type="project" value="UniProtKB-KW"/>
</dbReference>
<dbReference type="CDD" id="cd00165">
    <property type="entry name" value="S4"/>
    <property type="match status" value="1"/>
</dbReference>
<dbReference type="SUPFAM" id="SSF55174">
    <property type="entry name" value="Alpha-L RNA-binding motif"/>
    <property type="match status" value="1"/>
</dbReference>
<dbReference type="SMART" id="SM00363">
    <property type="entry name" value="S4"/>
    <property type="match status" value="1"/>
</dbReference>
<evidence type="ECO:0000313" key="13">
    <source>
        <dbReference type="EMBL" id="KAK4463734.1"/>
    </source>
</evidence>
<protein>
    <recommendedName>
        <fullName evidence="9">Small ribosomal subunit protein uS4m</fullName>
    </recommendedName>
</protein>
<keyword evidence="5" id="KW-0689">Ribosomal protein</keyword>
<dbReference type="Gene3D" id="3.10.290.10">
    <property type="entry name" value="RNA-binding S4 domain"/>
    <property type="match status" value="1"/>
</dbReference>
<proteinExistence type="inferred from homology"/>
<dbReference type="Proteomes" id="UP001321749">
    <property type="component" value="Unassembled WGS sequence"/>
</dbReference>
<evidence type="ECO:0000256" key="11">
    <source>
        <dbReference type="SAM" id="MobiDB-lite"/>
    </source>
</evidence>
<evidence type="ECO:0000256" key="2">
    <source>
        <dbReference type="ARBA" id="ARBA00007465"/>
    </source>
</evidence>
<dbReference type="FunFam" id="3.10.290.10:FF:000025">
    <property type="entry name" value="30S ribosomal subunit S4"/>
    <property type="match status" value="1"/>
</dbReference>
<dbReference type="Pfam" id="PF01479">
    <property type="entry name" value="S4"/>
    <property type="match status" value="1"/>
</dbReference>
<evidence type="ECO:0000313" key="14">
    <source>
        <dbReference type="Proteomes" id="UP001321749"/>
    </source>
</evidence>
<gene>
    <name evidence="13" type="ORF">QBC42DRAFT_265062</name>
</gene>
<dbReference type="GO" id="GO:0042274">
    <property type="term" value="P:ribosomal small subunit biogenesis"/>
    <property type="evidence" value="ECO:0007669"/>
    <property type="project" value="TreeGrafter"/>
</dbReference>
<dbReference type="PANTHER" id="PTHR11831:SF4">
    <property type="entry name" value="SMALL RIBOSOMAL SUBUNIT PROTEIN US4M"/>
    <property type="match status" value="1"/>
</dbReference>
<keyword evidence="6" id="KW-0496">Mitochondrion</keyword>
<comment type="caution">
    <text evidence="13">The sequence shown here is derived from an EMBL/GenBank/DDBJ whole genome shotgun (WGS) entry which is preliminary data.</text>
</comment>
<keyword evidence="4 10" id="KW-0694">RNA-binding</keyword>
<feature type="compositionally biased region" description="Basic and acidic residues" evidence="11">
    <location>
        <begin position="244"/>
        <end position="258"/>
    </location>
</feature>
<evidence type="ECO:0000256" key="4">
    <source>
        <dbReference type="ARBA" id="ARBA00022884"/>
    </source>
</evidence>
<evidence type="ECO:0000256" key="7">
    <source>
        <dbReference type="ARBA" id="ARBA00023274"/>
    </source>
</evidence>
<evidence type="ECO:0000256" key="9">
    <source>
        <dbReference type="ARBA" id="ARBA00071419"/>
    </source>
</evidence>
<dbReference type="PANTHER" id="PTHR11831">
    <property type="entry name" value="30S 40S RIBOSOMAL PROTEIN"/>
    <property type="match status" value="1"/>
</dbReference>
<dbReference type="EMBL" id="MU864956">
    <property type="protein sequence ID" value="KAK4463734.1"/>
    <property type="molecule type" value="Genomic_DNA"/>
</dbReference>